<dbReference type="EMBL" id="LR828254">
    <property type="protein sequence ID" value="CAD0362348.1"/>
    <property type="molecule type" value="Genomic_DNA"/>
</dbReference>
<sequence length="144" mass="15457">MSFTDMPTSERTAGRVGATAQSRADIAAREFRLGLLSDLKRPLSYSAPNGKQHELSVYVVGYVSLDVVVLSAPEALLEASNRTAAWCAVFESLQLTDYSSVVLVEHASRADGIVGDRLVGPVTVKISQDDDRAAFAETTVRKVA</sequence>
<reference evidence="1" key="1">
    <citation type="submission" date="2020-07" db="EMBL/GenBank/DDBJ databases">
        <authorList>
            <person name="Pothier F. J."/>
        </authorList>
    </citation>
    <scope>NUCLEOTIDE SEQUENCE [LARGE SCALE GENOMIC DNA]</scope>
    <source>
        <plasmid evidence="1">CFBP8129_p211</plasmid>
    </source>
</reference>
<gene>
    <name evidence="1" type="ORF">CFBP8129_45360</name>
</gene>
<keyword evidence="1" id="KW-0614">Plasmid</keyword>
<protein>
    <submittedName>
        <fullName evidence="1">Uncharacterized protein</fullName>
    </submittedName>
</protein>
<proteinExistence type="predicted"/>
<name>A0A6V7FG52_9XANT</name>
<organism evidence="1">
    <name type="scientific">Xanthomonas hortorum pv. gardneri</name>
    <dbReference type="NCBI Taxonomy" id="2754056"/>
    <lineage>
        <taxon>Bacteria</taxon>
        <taxon>Pseudomonadati</taxon>
        <taxon>Pseudomonadota</taxon>
        <taxon>Gammaproteobacteria</taxon>
        <taxon>Lysobacterales</taxon>
        <taxon>Lysobacteraceae</taxon>
        <taxon>Xanthomonas</taxon>
    </lineage>
</organism>
<dbReference type="RefSeq" id="WP_125459555.1">
    <property type="nucleotide sequence ID" value="NZ_CP018729.1"/>
</dbReference>
<accession>A0A6V7FG52</accession>
<dbReference type="EMBL" id="LR828254">
    <property type="protein sequence ID" value="CAD0362353.1"/>
    <property type="molecule type" value="Genomic_DNA"/>
</dbReference>
<evidence type="ECO:0000313" key="1">
    <source>
        <dbReference type="EMBL" id="CAD0362348.1"/>
    </source>
</evidence>
<geneLocation type="plasmid" evidence="1">
    <name>CFBP8129_p211</name>
</geneLocation>
<dbReference type="AlphaFoldDB" id="A0A6V7FG52"/>